<proteinExistence type="predicted"/>
<evidence type="ECO:0000256" key="1">
    <source>
        <dbReference type="SAM" id="MobiDB-lite"/>
    </source>
</evidence>
<dbReference type="AlphaFoldDB" id="A0A7W8IKL1"/>
<sequence>MIRFNNKPKKQTKAKTSLIPRLFLVAGGGACILMGVNQIHKGIFVWRNGYLQTVYAGGAIGAGALLILFAFLPVGDWIYRRITTRPQLDEPQHSSRRSRLHKTLTNNQNRKKGKGHNG</sequence>
<feature type="region of interest" description="Disordered" evidence="1">
    <location>
        <begin position="87"/>
        <end position="118"/>
    </location>
</feature>
<comment type="caution">
    <text evidence="3">The sequence shown here is derived from an EMBL/GenBank/DDBJ whole genome shotgun (WGS) entry which is preliminary data.</text>
</comment>
<keyword evidence="2" id="KW-0812">Transmembrane</keyword>
<feature type="transmembrane region" description="Helical" evidence="2">
    <location>
        <begin position="21"/>
        <end position="39"/>
    </location>
</feature>
<organism evidence="3 4">
    <name type="scientific">Tunturiibacter empetritectus</name>
    <dbReference type="NCBI Taxonomy" id="3069691"/>
    <lineage>
        <taxon>Bacteria</taxon>
        <taxon>Pseudomonadati</taxon>
        <taxon>Acidobacteriota</taxon>
        <taxon>Terriglobia</taxon>
        <taxon>Terriglobales</taxon>
        <taxon>Acidobacteriaceae</taxon>
        <taxon>Tunturiibacter</taxon>
    </lineage>
</organism>
<accession>A0A7W8IKL1</accession>
<dbReference type="Proteomes" id="UP000568106">
    <property type="component" value="Unassembled WGS sequence"/>
</dbReference>
<evidence type="ECO:0000256" key="2">
    <source>
        <dbReference type="SAM" id="Phobius"/>
    </source>
</evidence>
<keyword evidence="4" id="KW-1185">Reference proteome</keyword>
<keyword evidence="2" id="KW-1133">Transmembrane helix</keyword>
<evidence type="ECO:0000313" key="4">
    <source>
        <dbReference type="Proteomes" id="UP000568106"/>
    </source>
</evidence>
<dbReference type="EMBL" id="JACHDY010000003">
    <property type="protein sequence ID" value="MBB5318045.1"/>
    <property type="molecule type" value="Genomic_DNA"/>
</dbReference>
<reference evidence="3" key="1">
    <citation type="submission" date="2020-08" db="EMBL/GenBank/DDBJ databases">
        <title>Genomic Encyclopedia of Type Strains, Phase IV (KMG-V): Genome sequencing to study the core and pangenomes of soil and plant-associated prokaryotes.</title>
        <authorList>
            <person name="Whitman W."/>
        </authorList>
    </citation>
    <scope>NUCLEOTIDE SEQUENCE [LARGE SCALE GENOMIC DNA]</scope>
    <source>
        <strain evidence="3">M8UP27</strain>
    </source>
</reference>
<feature type="transmembrane region" description="Helical" evidence="2">
    <location>
        <begin position="59"/>
        <end position="79"/>
    </location>
</feature>
<name>A0A7W8IKL1_9BACT</name>
<keyword evidence="2" id="KW-0472">Membrane</keyword>
<protein>
    <submittedName>
        <fullName evidence="3">Uncharacterized protein</fullName>
    </submittedName>
</protein>
<gene>
    <name evidence="3" type="ORF">HDF09_002731</name>
</gene>
<evidence type="ECO:0000313" key="3">
    <source>
        <dbReference type="EMBL" id="MBB5318045.1"/>
    </source>
</evidence>
<feature type="compositionally biased region" description="Basic residues" evidence="1">
    <location>
        <begin position="109"/>
        <end position="118"/>
    </location>
</feature>